<dbReference type="InterPro" id="IPR052020">
    <property type="entry name" value="Cyclic_di-GMP/3'3'-cGAMP_PDE"/>
</dbReference>
<comment type="function">
    <text evidence="2">May play the central regulatory role in sporulation. It may be an element of the effector pathway responsible for the activation of sporulation genes in response to nutritional stress. Spo0A may act in concert with spo0H (a sigma factor) to control the expression of some genes that are critical to the sporulation process.</text>
</comment>
<dbReference type="InterPro" id="IPR003607">
    <property type="entry name" value="HD/PDEase_dom"/>
</dbReference>
<dbReference type="InterPro" id="IPR001789">
    <property type="entry name" value="Sig_transdc_resp-reg_receiver"/>
</dbReference>
<dbReference type="SUPFAM" id="SSF109604">
    <property type="entry name" value="HD-domain/PDEase-like"/>
    <property type="match status" value="1"/>
</dbReference>
<keyword evidence="3" id="KW-0597">Phosphoprotein</keyword>
<accession>A0A6P1MH63</accession>
<dbReference type="Gene3D" id="3.40.50.2300">
    <property type="match status" value="1"/>
</dbReference>
<dbReference type="KEGG" id="amic:Ami3637_05540"/>
<dbReference type="PROSITE" id="PS50110">
    <property type="entry name" value="RESPONSE_REGULATORY"/>
    <property type="match status" value="1"/>
</dbReference>
<name>A0A6P1MH63_9FIRM</name>
<organism evidence="6 7">
    <name type="scientific">Aminipila terrae</name>
    <dbReference type="NCBI Taxonomy" id="2697030"/>
    <lineage>
        <taxon>Bacteria</taxon>
        <taxon>Bacillati</taxon>
        <taxon>Bacillota</taxon>
        <taxon>Clostridia</taxon>
        <taxon>Peptostreptococcales</taxon>
        <taxon>Anaerovoracaceae</taxon>
        <taxon>Aminipila</taxon>
    </lineage>
</organism>
<feature type="domain" description="HD-GYP" evidence="5">
    <location>
        <begin position="148"/>
        <end position="356"/>
    </location>
</feature>
<dbReference type="PANTHER" id="PTHR45228:SF1">
    <property type="entry name" value="CYCLIC DI-GMP PHOSPHODIESTERASE TM_0186"/>
    <property type="match status" value="1"/>
</dbReference>
<dbReference type="EMBL" id="CP047591">
    <property type="protein sequence ID" value="QHI71924.1"/>
    <property type="molecule type" value="Genomic_DNA"/>
</dbReference>
<dbReference type="SUPFAM" id="SSF52172">
    <property type="entry name" value="CheY-like"/>
    <property type="match status" value="1"/>
</dbReference>
<evidence type="ECO:0000259" key="4">
    <source>
        <dbReference type="PROSITE" id="PS50110"/>
    </source>
</evidence>
<dbReference type="Gene3D" id="1.10.3210.10">
    <property type="entry name" value="Hypothetical protein af1432"/>
    <property type="match status" value="1"/>
</dbReference>
<protein>
    <recommendedName>
        <fullName evidence="1">Stage 0 sporulation protein A homolog</fullName>
    </recommendedName>
</protein>
<evidence type="ECO:0000313" key="6">
    <source>
        <dbReference type="EMBL" id="QHI71924.1"/>
    </source>
</evidence>
<dbReference type="SMART" id="SM00448">
    <property type="entry name" value="REC"/>
    <property type="match status" value="1"/>
</dbReference>
<dbReference type="CDD" id="cd00077">
    <property type="entry name" value="HDc"/>
    <property type="match status" value="1"/>
</dbReference>
<proteinExistence type="predicted"/>
<evidence type="ECO:0000313" key="7">
    <source>
        <dbReference type="Proteomes" id="UP000463883"/>
    </source>
</evidence>
<dbReference type="InterPro" id="IPR011006">
    <property type="entry name" value="CheY-like_superfamily"/>
</dbReference>
<feature type="modified residue" description="4-aspartylphosphate" evidence="3">
    <location>
        <position position="56"/>
    </location>
</feature>
<reference evidence="6 7" key="1">
    <citation type="submission" date="2020-01" db="EMBL/GenBank/DDBJ databases">
        <title>Genomic analysis of Aminipila sp. CBA3637.</title>
        <authorList>
            <person name="Kim Y.B."/>
            <person name="Roh S.W."/>
        </authorList>
    </citation>
    <scope>NUCLEOTIDE SEQUENCE [LARGE SCALE GENOMIC DNA]</scope>
    <source>
        <strain evidence="6 7">CBA3637</strain>
    </source>
</reference>
<dbReference type="Proteomes" id="UP000463883">
    <property type="component" value="Chromosome"/>
</dbReference>
<dbReference type="AlphaFoldDB" id="A0A6P1MH63"/>
<dbReference type="GO" id="GO:0000160">
    <property type="term" value="P:phosphorelay signal transduction system"/>
    <property type="evidence" value="ECO:0007669"/>
    <property type="project" value="InterPro"/>
</dbReference>
<keyword evidence="7" id="KW-1185">Reference proteome</keyword>
<dbReference type="Pfam" id="PF00072">
    <property type="entry name" value="Response_reg"/>
    <property type="match status" value="1"/>
</dbReference>
<sequence length="362" mass="40901">MDNSKKILIADASQFDRSVMDDALKNTYTILETQTGLKALELFIEEVDNIKLAIIDIAIPLMDGFDVLQHIKRLDKAKSIPVILTSKDAVKEDILKAFQYGAADFMTKPFEADFLRQRVLALLSNSSKIPGTALTNLVTSSEADIDEIKEYDKSLNKTLRNLFSYRQIETPYHLKRVSLFTGTLLKILAKNSSSGVNLSESQIELIIRASIYHDIGKIAIPDDILRRKSNLTDKQRLIYQTHTAKGAEVLEINTNPSLHSFIQLAVNIAQNHHENWDGSGYPNKLKGNEIPLSAQVVRLATDFDKFSRDIYGITDTVFEVAMEKVLELQQMYNPMLIRALAHSEFVMNKIMDKYSDSSKKTK</sequence>
<dbReference type="Pfam" id="PF13487">
    <property type="entry name" value="HD_5"/>
    <property type="match status" value="1"/>
</dbReference>
<evidence type="ECO:0000256" key="2">
    <source>
        <dbReference type="ARBA" id="ARBA00024867"/>
    </source>
</evidence>
<gene>
    <name evidence="6" type="ORF">Ami3637_05540</name>
</gene>
<dbReference type="PROSITE" id="PS51832">
    <property type="entry name" value="HD_GYP"/>
    <property type="match status" value="1"/>
</dbReference>
<evidence type="ECO:0000256" key="3">
    <source>
        <dbReference type="PROSITE-ProRule" id="PRU00169"/>
    </source>
</evidence>
<dbReference type="CDD" id="cd00156">
    <property type="entry name" value="REC"/>
    <property type="match status" value="1"/>
</dbReference>
<dbReference type="RefSeq" id="WP_162361694.1">
    <property type="nucleotide sequence ID" value="NZ_CP047591.1"/>
</dbReference>
<evidence type="ECO:0000259" key="5">
    <source>
        <dbReference type="PROSITE" id="PS51832"/>
    </source>
</evidence>
<dbReference type="InterPro" id="IPR037522">
    <property type="entry name" value="HD_GYP_dom"/>
</dbReference>
<evidence type="ECO:0000256" key="1">
    <source>
        <dbReference type="ARBA" id="ARBA00018672"/>
    </source>
</evidence>
<dbReference type="PANTHER" id="PTHR45228">
    <property type="entry name" value="CYCLIC DI-GMP PHOSPHODIESTERASE TM_0186-RELATED"/>
    <property type="match status" value="1"/>
</dbReference>
<feature type="domain" description="Response regulatory" evidence="4">
    <location>
        <begin position="6"/>
        <end position="123"/>
    </location>
</feature>